<evidence type="ECO:0000313" key="3">
    <source>
        <dbReference type="Proteomes" id="UP000541444"/>
    </source>
</evidence>
<keyword evidence="1" id="KW-0175">Coiled coil</keyword>
<name>A0A7J7NSW9_9MAGN</name>
<reference evidence="2 3" key="1">
    <citation type="journal article" date="2020" name="IScience">
        <title>Genome Sequencing of the Endangered Kingdonia uniflora (Circaeasteraceae, Ranunculales) Reveals Potential Mechanisms of Evolutionary Specialization.</title>
        <authorList>
            <person name="Sun Y."/>
            <person name="Deng T."/>
            <person name="Zhang A."/>
            <person name="Moore M.J."/>
            <person name="Landis J.B."/>
            <person name="Lin N."/>
            <person name="Zhang H."/>
            <person name="Zhang X."/>
            <person name="Huang J."/>
            <person name="Zhang X."/>
            <person name="Sun H."/>
            <person name="Wang H."/>
        </authorList>
    </citation>
    <scope>NUCLEOTIDE SEQUENCE [LARGE SCALE GENOMIC DNA]</scope>
    <source>
        <strain evidence="2">TB1705</strain>
        <tissue evidence="2">Leaf</tissue>
    </source>
</reference>
<evidence type="ECO:0000256" key="1">
    <source>
        <dbReference type="SAM" id="Coils"/>
    </source>
</evidence>
<protein>
    <submittedName>
        <fullName evidence="2">Uncharacterized protein</fullName>
    </submittedName>
</protein>
<accession>A0A7J7NSW9</accession>
<gene>
    <name evidence="2" type="ORF">GIB67_034410</name>
</gene>
<proteinExistence type="predicted"/>
<comment type="caution">
    <text evidence="2">The sequence shown here is derived from an EMBL/GenBank/DDBJ whole genome shotgun (WGS) entry which is preliminary data.</text>
</comment>
<organism evidence="2 3">
    <name type="scientific">Kingdonia uniflora</name>
    <dbReference type="NCBI Taxonomy" id="39325"/>
    <lineage>
        <taxon>Eukaryota</taxon>
        <taxon>Viridiplantae</taxon>
        <taxon>Streptophyta</taxon>
        <taxon>Embryophyta</taxon>
        <taxon>Tracheophyta</taxon>
        <taxon>Spermatophyta</taxon>
        <taxon>Magnoliopsida</taxon>
        <taxon>Ranunculales</taxon>
        <taxon>Circaeasteraceae</taxon>
        <taxon>Kingdonia</taxon>
    </lineage>
</organism>
<dbReference type="AlphaFoldDB" id="A0A7J7NSW9"/>
<sequence>MVLEERIASEAQRLKLKYFGDQSLKMAVPALVPQTYRGFLGEEALEAEEDFLLWEKENKVRRITPKDILQFYGVKNFKASGGSYFCASVTQRRLFDMNSAGRTWNDNIIWVKGNCPQRDDEELLDLRFRSTKQSVKSTMERKESLLDEVAEEVVCLVKGIWLGIEEQESEMKKAKSELEKNLARAKTDALQEVKQLKATHAAGIGQL</sequence>
<keyword evidence="3" id="KW-1185">Reference proteome</keyword>
<evidence type="ECO:0000313" key="2">
    <source>
        <dbReference type="EMBL" id="KAF6170018.1"/>
    </source>
</evidence>
<dbReference type="EMBL" id="JACGCM010000622">
    <property type="protein sequence ID" value="KAF6170018.1"/>
    <property type="molecule type" value="Genomic_DNA"/>
</dbReference>
<feature type="coiled-coil region" evidence="1">
    <location>
        <begin position="132"/>
        <end position="199"/>
    </location>
</feature>
<dbReference type="Proteomes" id="UP000541444">
    <property type="component" value="Unassembled WGS sequence"/>
</dbReference>